<dbReference type="InterPro" id="IPR011701">
    <property type="entry name" value="MFS"/>
</dbReference>
<evidence type="ECO:0000256" key="2">
    <source>
        <dbReference type="ARBA" id="ARBA00022448"/>
    </source>
</evidence>
<feature type="transmembrane region" description="Helical" evidence="8">
    <location>
        <begin position="26"/>
        <end position="44"/>
    </location>
</feature>
<feature type="transmembrane region" description="Helical" evidence="8">
    <location>
        <begin position="396"/>
        <end position="416"/>
    </location>
</feature>
<dbReference type="Gene3D" id="1.20.1250.20">
    <property type="entry name" value="MFS general substrate transporter like domains"/>
    <property type="match status" value="2"/>
</dbReference>
<dbReference type="SUPFAM" id="SSF103473">
    <property type="entry name" value="MFS general substrate transporter"/>
    <property type="match status" value="1"/>
</dbReference>
<dbReference type="InterPro" id="IPR051084">
    <property type="entry name" value="H+-coupled_symporters"/>
</dbReference>
<feature type="transmembrane region" description="Helical" evidence="8">
    <location>
        <begin position="186"/>
        <end position="205"/>
    </location>
</feature>
<feature type="transmembrane region" description="Helical" evidence="8">
    <location>
        <begin position="239"/>
        <end position="256"/>
    </location>
</feature>
<keyword evidence="6 8" id="KW-1133">Transmembrane helix</keyword>
<keyword evidence="3" id="KW-1003">Cell membrane</keyword>
<keyword evidence="5" id="KW-0769">Symport</keyword>
<comment type="subcellular location">
    <subcellularLocation>
        <location evidence="1">Cell membrane</location>
        <topology evidence="1">Multi-pass membrane protein</topology>
    </subcellularLocation>
</comment>
<evidence type="ECO:0000256" key="7">
    <source>
        <dbReference type="ARBA" id="ARBA00023136"/>
    </source>
</evidence>
<protein>
    <submittedName>
        <fullName evidence="10">MFS transporter</fullName>
    </submittedName>
</protein>
<gene>
    <name evidence="10" type="ORF">F8O03_17835</name>
</gene>
<dbReference type="Pfam" id="PF07690">
    <property type="entry name" value="MFS_1"/>
    <property type="match status" value="1"/>
</dbReference>
<dbReference type="EMBL" id="WBJX01000008">
    <property type="protein sequence ID" value="KAB1636113.1"/>
    <property type="molecule type" value="Genomic_DNA"/>
</dbReference>
<name>A0A7J5AXD6_9MICO</name>
<feature type="transmembrane region" description="Helical" evidence="8">
    <location>
        <begin position="276"/>
        <end position="293"/>
    </location>
</feature>
<dbReference type="PANTHER" id="PTHR43528:SF1">
    <property type="entry name" value="ALPHA-KETOGLUTARATE PERMEASE"/>
    <property type="match status" value="1"/>
</dbReference>
<feature type="transmembrane region" description="Helical" evidence="8">
    <location>
        <begin position="151"/>
        <end position="174"/>
    </location>
</feature>
<sequence>MSTTHSTRRGSIKPLIAGSFGNFVEWYDWGIFAVLATVFSTQIFHGESDFASLLQTFTTFAVGFAARPIGAVLLSPLGDRVGRKRLLSIAILMMSAGSLVLAITPTYEAIGVFSPIIFVLARIAQGISAGAEFQSGSSFVVEHAPANRRGLFGSITLFTCVLGTLGATATGVIVTQVFDPETLAAWGWRVPFLLGAVFGLVGLYLRTSAEETPTFQAVSERNEIVRSPIKEVFKSHKLTMLRIFAISSYTGAYYLWTVFLPTYAHLAAGLPLEQTLLGGTISLVIMAIAIPIFGGLSDKIGRKPLLLTHFFGIAILAYPLLWLLETPSFGLFLVVDIVGCLFVALTSATQATVYSEISHADIRNTVIGLPYSISAALIGGTMPLVATALLAAGNGINVAFIVIGLALFGGIVVIFMPEPKGRSLDITSSNPVVEPQLAQ</sequence>
<evidence type="ECO:0000313" key="10">
    <source>
        <dbReference type="EMBL" id="KAB1636113.1"/>
    </source>
</evidence>
<feature type="transmembrane region" description="Helical" evidence="8">
    <location>
        <begin position="305"/>
        <end position="324"/>
    </location>
</feature>
<dbReference type="InterPro" id="IPR036259">
    <property type="entry name" value="MFS_trans_sf"/>
</dbReference>
<feature type="domain" description="Major facilitator superfamily (MFS) profile" evidence="9">
    <location>
        <begin position="14"/>
        <end position="422"/>
    </location>
</feature>
<dbReference type="PROSITE" id="PS50850">
    <property type="entry name" value="MFS"/>
    <property type="match status" value="1"/>
</dbReference>
<evidence type="ECO:0000256" key="5">
    <source>
        <dbReference type="ARBA" id="ARBA00022847"/>
    </source>
</evidence>
<dbReference type="GO" id="GO:0005886">
    <property type="term" value="C:plasma membrane"/>
    <property type="evidence" value="ECO:0007669"/>
    <property type="project" value="UniProtKB-SubCell"/>
</dbReference>
<feature type="transmembrane region" description="Helical" evidence="8">
    <location>
        <begin position="366"/>
        <end position="390"/>
    </location>
</feature>
<dbReference type="InterPro" id="IPR020846">
    <property type="entry name" value="MFS_dom"/>
</dbReference>
<keyword evidence="4 8" id="KW-0812">Transmembrane</keyword>
<organism evidence="10 11">
    <name type="scientific">Pseudoclavibacter terrae</name>
    <dbReference type="NCBI Taxonomy" id="1530195"/>
    <lineage>
        <taxon>Bacteria</taxon>
        <taxon>Bacillati</taxon>
        <taxon>Actinomycetota</taxon>
        <taxon>Actinomycetes</taxon>
        <taxon>Micrococcales</taxon>
        <taxon>Microbacteriaceae</taxon>
        <taxon>Pseudoclavibacter</taxon>
    </lineage>
</organism>
<keyword evidence="2" id="KW-0813">Transport</keyword>
<feature type="transmembrane region" description="Helical" evidence="8">
    <location>
        <begin position="86"/>
        <end position="104"/>
    </location>
</feature>
<dbReference type="AlphaFoldDB" id="A0A7J5AXD6"/>
<feature type="transmembrane region" description="Helical" evidence="8">
    <location>
        <begin position="50"/>
        <end position="74"/>
    </location>
</feature>
<dbReference type="Proteomes" id="UP000490386">
    <property type="component" value="Unassembled WGS sequence"/>
</dbReference>
<evidence type="ECO:0000256" key="4">
    <source>
        <dbReference type="ARBA" id="ARBA00022692"/>
    </source>
</evidence>
<keyword evidence="7 8" id="KW-0472">Membrane</keyword>
<evidence type="ECO:0000256" key="8">
    <source>
        <dbReference type="SAM" id="Phobius"/>
    </source>
</evidence>
<keyword evidence="11" id="KW-1185">Reference proteome</keyword>
<dbReference type="OrthoDB" id="8953821at2"/>
<evidence type="ECO:0000256" key="6">
    <source>
        <dbReference type="ARBA" id="ARBA00022989"/>
    </source>
</evidence>
<reference evidence="10 11" key="1">
    <citation type="submission" date="2019-09" db="EMBL/GenBank/DDBJ databases">
        <title>Phylogeny of genus Pseudoclavibacter and closely related genus.</title>
        <authorList>
            <person name="Li Y."/>
        </authorList>
    </citation>
    <scope>NUCLEOTIDE SEQUENCE [LARGE SCALE GENOMIC DNA]</scope>
    <source>
        <strain evidence="10 11">THG-MD12</strain>
    </source>
</reference>
<evidence type="ECO:0000259" key="9">
    <source>
        <dbReference type="PROSITE" id="PS50850"/>
    </source>
</evidence>
<comment type="caution">
    <text evidence="10">The sequence shown here is derived from an EMBL/GenBank/DDBJ whole genome shotgun (WGS) entry which is preliminary data.</text>
</comment>
<evidence type="ECO:0000256" key="1">
    <source>
        <dbReference type="ARBA" id="ARBA00004651"/>
    </source>
</evidence>
<evidence type="ECO:0000313" key="11">
    <source>
        <dbReference type="Proteomes" id="UP000490386"/>
    </source>
</evidence>
<feature type="transmembrane region" description="Helical" evidence="8">
    <location>
        <begin position="110"/>
        <end position="131"/>
    </location>
</feature>
<accession>A0A7J5AXD6</accession>
<dbReference type="PANTHER" id="PTHR43528">
    <property type="entry name" value="ALPHA-KETOGLUTARATE PERMEASE"/>
    <property type="match status" value="1"/>
</dbReference>
<dbReference type="GO" id="GO:0015293">
    <property type="term" value="F:symporter activity"/>
    <property type="evidence" value="ECO:0007669"/>
    <property type="project" value="UniProtKB-KW"/>
</dbReference>
<proteinExistence type="predicted"/>
<evidence type="ECO:0000256" key="3">
    <source>
        <dbReference type="ARBA" id="ARBA00022475"/>
    </source>
</evidence>
<feature type="transmembrane region" description="Helical" evidence="8">
    <location>
        <begin position="330"/>
        <end position="354"/>
    </location>
</feature>
<dbReference type="RefSeq" id="WP_151425084.1">
    <property type="nucleotide sequence ID" value="NZ_WBJX01000008.1"/>
</dbReference>